<evidence type="ECO:0000256" key="16">
    <source>
        <dbReference type="RuleBase" id="RU003404"/>
    </source>
</evidence>
<proteinExistence type="inferred from homology"/>
<evidence type="ECO:0000256" key="12">
    <source>
        <dbReference type="ARBA" id="ARBA00023075"/>
    </source>
</evidence>
<comment type="function">
    <text evidence="16">Core subunit of the mitochondrial membrane respiratory chain NADH dehydrogenase (Complex I) which catalyzes electron transfer from NADH through the respiratory chain, using ubiquinone as an electron acceptor. Essential for the catalytic activity and assembly of complex I.</text>
</comment>
<dbReference type="PRINTS" id="PR01434">
    <property type="entry name" value="NADHDHGNASE5"/>
</dbReference>
<evidence type="ECO:0000256" key="9">
    <source>
        <dbReference type="ARBA" id="ARBA00022982"/>
    </source>
</evidence>
<keyword evidence="10 16" id="KW-1133">Transmembrane helix</keyword>
<reference evidence="20" key="1">
    <citation type="journal article" date="2020" name="BMC Evol. Biol.">
        <title>A mitogenomic phylogeny of chitons (Mollusca: Polyplacophora).</title>
        <authorList>
            <person name="Irisarri I."/>
            <person name="Uribe J.E."/>
            <person name="Eernisse D.J."/>
            <person name="Zardoya R."/>
        </authorList>
    </citation>
    <scope>NUCLEOTIDE SEQUENCE</scope>
</reference>
<comment type="catalytic activity">
    <reaction evidence="15 16">
        <text>a ubiquinone + NADH + 5 H(+)(in) = a ubiquinol + NAD(+) + 4 H(+)(out)</text>
        <dbReference type="Rhea" id="RHEA:29091"/>
        <dbReference type="Rhea" id="RHEA-COMP:9565"/>
        <dbReference type="Rhea" id="RHEA-COMP:9566"/>
        <dbReference type="ChEBI" id="CHEBI:15378"/>
        <dbReference type="ChEBI" id="CHEBI:16389"/>
        <dbReference type="ChEBI" id="CHEBI:17976"/>
        <dbReference type="ChEBI" id="CHEBI:57540"/>
        <dbReference type="ChEBI" id="CHEBI:57945"/>
        <dbReference type="EC" id="7.1.1.2"/>
    </reaction>
</comment>
<evidence type="ECO:0000256" key="4">
    <source>
        <dbReference type="ARBA" id="ARBA00022448"/>
    </source>
</evidence>
<evidence type="ECO:0000256" key="7">
    <source>
        <dbReference type="ARBA" id="ARBA00022792"/>
    </source>
</evidence>
<dbReference type="CTD" id="4540"/>
<dbReference type="RefSeq" id="YP_009773394.1">
    <property type="nucleotide sequence ID" value="NC_047423.1"/>
</dbReference>
<accession>A0A6H1PG68</accession>
<feature type="domain" description="NADH-Ubiquinone oxidoreductase (complex I) chain 5 N-terminal" evidence="18">
    <location>
        <begin position="45"/>
        <end position="92"/>
    </location>
</feature>
<keyword evidence="5" id="KW-0679">Respiratory chain</keyword>
<dbReference type="GeneID" id="54614980"/>
<evidence type="ECO:0000256" key="1">
    <source>
        <dbReference type="ARBA" id="ARBA00004448"/>
    </source>
</evidence>
<feature type="transmembrane region" description="Helical" evidence="16">
    <location>
        <begin position="450"/>
        <end position="473"/>
    </location>
</feature>
<geneLocation type="mitochondrion" evidence="20"/>
<evidence type="ECO:0000259" key="18">
    <source>
        <dbReference type="Pfam" id="PF00662"/>
    </source>
</evidence>
<sequence>MFNYSIKSSNFASKFLFSYFLMALTMSMYFFYSNKIVLMEWESVQLNSSSMSMIFILDWVSMSFSSVVCFISGCVMMFSTSYMQNEMFQARFIWLVMLFVLSMNFLIFIPSLIGLLLGWDGLGLVSFMLVIYYQNPKSLGAGLITALMNRVGDVAILLSVGWCISLGHWNIFNFWDSENMWLVCSCIMLAGMTKSAQIPFSSWLPAAMAAPTPVSALVHSSTLVTAGVFLIIRFYPFLTEFKWFNMSLLIIAVMTMLMAGMAANLEFDLKKIIALSTLSQLGVMMSSIGAGLPLLALFHLYAHALFKALLFICAGTIIHSHHNWQDIRKMGQLWNQMPISTSCLNVANLALCGSPFLAGFYSKDIIIESMIMNNSNMITLFMTLAATLLTASYSIRLSLKSLWGNMNQSSYHNIYDTDLMLFIPAMMLTLGAIISGAMLTWLFILPTAPIFVPFSQKLLVLSVTLTGGILGFVSIHLDPKTSKMSLTYFSSTMWFMTLLSNNFTSKSSLMTGFFMTKMLDTGWLEITGGEGMFNTNKNYSTMNQYIQKNIFYLFLVMIITTTVFFPLYLMTSY</sequence>
<dbReference type="Pfam" id="PF00361">
    <property type="entry name" value="Proton_antipo_M"/>
    <property type="match status" value="1"/>
</dbReference>
<keyword evidence="13 16" id="KW-0496">Mitochondrion</keyword>
<evidence type="ECO:0000256" key="11">
    <source>
        <dbReference type="ARBA" id="ARBA00023027"/>
    </source>
</evidence>
<feature type="transmembrane region" description="Helical" evidence="16">
    <location>
        <begin position="550"/>
        <end position="569"/>
    </location>
</feature>
<dbReference type="GO" id="GO:0005743">
    <property type="term" value="C:mitochondrial inner membrane"/>
    <property type="evidence" value="ECO:0007669"/>
    <property type="project" value="UniProtKB-SubCell"/>
</dbReference>
<dbReference type="Pfam" id="PF00662">
    <property type="entry name" value="Proton_antipo_N"/>
    <property type="match status" value="1"/>
</dbReference>
<feature type="domain" description="NADH dehydrogenase subunit 5 C-terminal" evidence="19">
    <location>
        <begin position="393"/>
        <end position="565"/>
    </location>
</feature>
<evidence type="ECO:0000259" key="17">
    <source>
        <dbReference type="Pfam" id="PF00361"/>
    </source>
</evidence>
<evidence type="ECO:0000256" key="8">
    <source>
        <dbReference type="ARBA" id="ARBA00022967"/>
    </source>
</evidence>
<feature type="transmembrane region" description="Helical" evidence="16">
    <location>
        <begin position="90"/>
        <end position="109"/>
    </location>
</feature>
<keyword evidence="4 16" id="KW-0813">Transport</keyword>
<feature type="transmembrane region" description="Helical" evidence="16">
    <location>
        <begin position="485"/>
        <end position="503"/>
    </location>
</feature>
<keyword evidence="8" id="KW-1278">Translocase</keyword>
<feature type="transmembrane region" description="Helical" evidence="16">
    <location>
        <begin position="419"/>
        <end position="444"/>
    </location>
</feature>
<dbReference type="GO" id="GO:0008137">
    <property type="term" value="F:NADH dehydrogenase (ubiquinone) activity"/>
    <property type="evidence" value="ECO:0007669"/>
    <property type="project" value="UniProtKB-EC"/>
</dbReference>
<evidence type="ECO:0000256" key="2">
    <source>
        <dbReference type="ARBA" id="ARBA00012944"/>
    </source>
</evidence>
<dbReference type="PANTHER" id="PTHR42829:SF2">
    <property type="entry name" value="NADH-UBIQUINONE OXIDOREDUCTASE CHAIN 5"/>
    <property type="match status" value="1"/>
</dbReference>
<evidence type="ECO:0000256" key="15">
    <source>
        <dbReference type="ARBA" id="ARBA00049551"/>
    </source>
</evidence>
<evidence type="ECO:0000256" key="10">
    <source>
        <dbReference type="ARBA" id="ARBA00022989"/>
    </source>
</evidence>
<dbReference type="InterPro" id="IPR010934">
    <property type="entry name" value="NADH_DH_su5_C"/>
</dbReference>
<dbReference type="GO" id="GO:0042773">
    <property type="term" value="P:ATP synthesis coupled electron transport"/>
    <property type="evidence" value="ECO:0007669"/>
    <property type="project" value="InterPro"/>
</dbReference>
<feature type="transmembrane region" description="Helical" evidence="16">
    <location>
        <begin position="272"/>
        <end position="292"/>
    </location>
</feature>
<dbReference type="InterPro" id="IPR001750">
    <property type="entry name" value="ND/Mrp_TM"/>
</dbReference>
<keyword evidence="12 16" id="KW-0830">Ubiquinone</keyword>
<dbReference type="PANTHER" id="PTHR42829">
    <property type="entry name" value="NADH-UBIQUINONE OXIDOREDUCTASE CHAIN 5"/>
    <property type="match status" value="1"/>
</dbReference>
<feature type="transmembrane region" description="Helical" evidence="16">
    <location>
        <begin position="115"/>
        <end position="133"/>
    </location>
</feature>
<evidence type="ECO:0000259" key="19">
    <source>
        <dbReference type="Pfam" id="PF06455"/>
    </source>
</evidence>
<comment type="similarity">
    <text evidence="16">Belongs to the complex I subunit 5 family.</text>
</comment>
<feature type="domain" description="NADH:quinone oxidoreductase/Mrp antiporter transmembrane" evidence="17">
    <location>
        <begin position="111"/>
        <end position="386"/>
    </location>
</feature>
<evidence type="ECO:0000256" key="13">
    <source>
        <dbReference type="ARBA" id="ARBA00023128"/>
    </source>
</evidence>
<dbReference type="EC" id="7.1.1.2" evidence="2 16"/>
<feature type="transmembrane region" description="Helical" evidence="16">
    <location>
        <begin position="180"/>
        <end position="204"/>
    </location>
</feature>
<feature type="transmembrane region" description="Helical" evidence="16">
    <location>
        <begin position="216"/>
        <end position="237"/>
    </location>
</feature>
<comment type="subcellular location">
    <subcellularLocation>
        <location evidence="1">Mitochondrion inner membrane</location>
        <topology evidence="1">Multi-pass membrane protein</topology>
    </subcellularLocation>
</comment>
<evidence type="ECO:0000256" key="5">
    <source>
        <dbReference type="ARBA" id="ARBA00022660"/>
    </source>
</evidence>
<dbReference type="EMBL" id="MN864058">
    <property type="protein sequence ID" value="QIZ12620.1"/>
    <property type="molecule type" value="Genomic_DNA"/>
</dbReference>
<feature type="transmembrane region" description="Helical" evidence="16">
    <location>
        <begin position="298"/>
        <end position="318"/>
    </location>
</feature>
<dbReference type="AlphaFoldDB" id="A0A6H1PG68"/>
<keyword evidence="6 16" id="KW-0812">Transmembrane</keyword>
<gene>
    <name evidence="20" type="primary">ND5</name>
</gene>
<evidence type="ECO:0000256" key="3">
    <source>
        <dbReference type="ARBA" id="ARBA00021096"/>
    </source>
</evidence>
<evidence type="ECO:0000313" key="20">
    <source>
        <dbReference type="EMBL" id="QIZ12620.1"/>
    </source>
</evidence>
<feature type="transmembrane region" description="Helical" evidence="16">
    <location>
        <begin position="12"/>
        <end position="32"/>
    </location>
</feature>
<feature type="transmembrane region" description="Helical" evidence="16">
    <location>
        <begin position="339"/>
        <end position="358"/>
    </location>
</feature>
<keyword evidence="9" id="KW-0249">Electron transport</keyword>
<dbReference type="GO" id="GO:0015990">
    <property type="term" value="P:electron transport coupled proton transport"/>
    <property type="evidence" value="ECO:0007669"/>
    <property type="project" value="TreeGrafter"/>
</dbReference>
<evidence type="ECO:0000256" key="14">
    <source>
        <dbReference type="ARBA" id="ARBA00023136"/>
    </source>
</evidence>
<dbReference type="GO" id="GO:0003954">
    <property type="term" value="F:NADH dehydrogenase activity"/>
    <property type="evidence" value="ECO:0007669"/>
    <property type="project" value="TreeGrafter"/>
</dbReference>
<protein>
    <recommendedName>
        <fullName evidence="3 16">NADH-ubiquinone oxidoreductase chain 5</fullName>
        <ecNumber evidence="2 16">7.1.1.2</ecNumber>
    </recommendedName>
</protein>
<name>A0A6H1PG68_9MOLL</name>
<keyword evidence="11 16" id="KW-0520">NAD</keyword>
<dbReference type="Pfam" id="PF06455">
    <property type="entry name" value="NADH5_C"/>
    <property type="match status" value="1"/>
</dbReference>
<keyword evidence="14 16" id="KW-0472">Membrane</keyword>
<feature type="transmembrane region" description="Helical" evidence="16">
    <location>
        <begin position="243"/>
        <end position="265"/>
    </location>
</feature>
<dbReference type="InterPro" id="IPR001516">
    <property type="entry name" value="Proton_antipo_N"/>
</dbReference>
<evidence type="ECO:0000256" key="6">
    <source>
        <dbReference type="ARBA" id="ARBA00022692"/>
    </source>
</evidence>
<feature type="transmembrane region" description="Helical" evidence="16">
    <location>
        <begin position="154"/>
        <end position="174"/>
    </location>
</feature>
<organism evidence="20">
    <name type="scientific">Hanleyella oldroydi</name>
    <dbReference type="NCBI Taxonomy" id="515356"/>
    <lineage>
        <taxon>Eukaryota</taxon>
        <taxon>Metazoa</taxon>
        <taxon>Spiralia</taxon>
        <taxon>Lophotrochozoa</taxon>
        <taxon>Mollusca</taxon>
        <taxon>Polyplacophora</taxon>
        <taxon>Neoloricata</taxon>
        <taxon>Lepidopleurida</taxon>
        <taxon>Lepidopleuridae</taxon>
        <taxon>Hanleyella</taxon>
    </lineage>
</organism>
<feature type="transmembrane region" description="Helical" evidence="16">
    <location>
        <begin position="52"/>
        <end position="78"/>
    </location>
</feature>
<feature type="transmembrane region" description="Helical" evidence="16">
    <location>
        <begin position="378"/>
        <end position="399"/>
    </location>
</feature>
<keyword evidence="7" id="KW-0999">Mitochondrion inner membrane</keyword>
<dbReference type="InterPro" id="IPR003945">
    <property type="entry name" value="NU5C-like"/>
</dbReference>